<evidence type="ECO:0000313" key="2">
    <source>
        <dbReference type="EMBL" id="GAA0665048.1"/>
    </source>
</evidence>
<keyword evidence="1" id="KW-0732">Signal</keyword>
<dbReference type="Proteomes" id="UP001500238">
    <property type="component" value="Unassembled WGS sequence"/>
</dbReference>
<keyword evidence="3" id="KW-1185">Reference proteome</keyword>
<comment type="caution">
    <text evidence="2">The sequence shown here is derived from an EMBL/GenBank/DDBJ whole genome shotgun (WGS) entry which is preliminary data.</text>
</comment>
<evidence type="ECO:0000313" key="3">
    <source>
        <dbReference type="Proteomes" id="UP001500238"/>
    </source>
</evidence>
<dbReference type="EMBL" id="BAAAES010000007">
    <property type="protein sequence ID" value="GAA0665048.1"/>
    <property type="molecule type" value="Genomic_DNA"/>
</dbReference>
<sequence length="116" mass="12445">MVKKRRTALFGLVAASGVIGSPGLAAAMRDPDETLPATVYMAAQSTCQISFVHQTFSLPADQESMVAALRKLRKHWRALSISGPAQTPYKCIGGAIYLAQSSGFQTVQFKAQTEGR</sequence>
<protein>
    <recommendedName>
        <fullName evidence="4">UrcA family protein</fullName>
    </recommendedName>
</protein>
<proteinExistence type="predicted"/>
<name>A0ABP3SY32_9SPHN</name>
<evidence type="ECO:0000256" key="1">
    <source>
        <dbReference type="SAM" id="SignalP"/>
    </source>
</evidence>
<reference evidence="3" key="1">
    <citation type="journal article" date="2019" name="Int. J. Syst. Evol. Microbiol.">
        <title>The Global Catalogue of Microorganisms (GCM) 10K type strain sequencing project: providing services to taxonomists for standard genome sequencing and annotation.</title>
        <authorList>
            <consortium name="The Broad Institute Genomics Platform"/>
            <consortium name="The Broad Institute Genome Sequencing Center for Infectious Disease"/>
            <person name="Wu L."/>
            <person name="Ma J."/>
        </authorList>
    </citation>
    <scope>NUCLEOTIDE SEQUENCE [LARGE SCALE GENOMIC DNA]</scope>
    <source>
        <strain evidence="3">JCM 14603</strain>
    </source>
</reference>
<gene>
    <name evidence="2" type="ORF">GCM10009102_13330</name>
</gene>
<feature type="chain" id="PRO_5045119444" description="UrcA family protein" evidence="1">
    <location>
        <begin position="28"/>
        <end position="116"/>
    </location>
</feature>
<dbReference type="RefSeq" id="WP_163958948.1">
    <property type="nucleotide sequence ID" value="NZ_BAAAES010000007.1"/>
</dbReference>
<organism evidence="2 3">
    <name type="scientific">Sphingomonas insulae</name>
    <dbReference type="NCBI Taxonomy" id="424800"/>
    <lineage>
        <taxon>Bacteria</taxon>
        <taxon>Pseudomonadati</taxon>
        <taxon>Pseudomonadota</taxon>
        <taxon>Alphaproteobacteria</taxon>
        <taxon>Sphingomonadales</taxon>
        <taxon>Sphingomonadaceae</taxon>
        <taxon>Sphingomonas</taxon>
    </lineage>
</organism>
<accession>A0ABP3SY32</accession>
<evidence type="ECO:0008006" key="4">
    <source>
        <dbReference type="Google" id="ProtNLM"/>
    </source>
</evidence>
<feature type="signal peptide" evidence="1">
    <location>
        <begin position="1"/>
        <end position="27"/>
    </location>
</feature>